<feature type="chain" id="PRO_5040671789" evidence="1">
    <location>
        <begin position="16"/>
        <end position="73"/>
    </location>
</feature>
<dbReference type="EMBL" id="KX943065">
    <property type="protein sequence ID" value="AQA29236.1"/>
    <property type="molecule type" value="Genomic_DNA"/>
</dbReference>
<sequence length="73" mass="7946">MRFFAIFLFAATTLALSPRGVVDDAGHDVFNLEKRQCIDPPICYSNGDCCGSCCDKNTSKCCPRGCTLFNICA</sequence>
<dbReference type="EMBL" id="CP090168">
    <property type="protein sequence ID" value="UJO19200.1"/>
    <property type="molecule type" value="Genomic_DNA"/>
</dbReference>
<accession>A0A1P8YXK7</accession>
<protein>
    <submittedName>
        <fullName evidence="3">Ecp13</fullName>
    </submittedName>
    <submittedName>
        <fullName evidence="2">Extracellular protein 13</fullName>
    </submittedName>
</protein>
<evidence type="ECO:0000313" key="4">
    <source>
        <dbReference type="Proteomes" id="UP000756132"/>
    </source>
</evidence>
<dbReference type="AlphaFoldDB" id="A0A1P8YXK7"/>
<evidence type="ECO:0000313" key="2">
    <source>
        <dbReference type="EMBL" id="AQA29236.1"/>
    </source>
</evidence>
<keyword evidence="1" id="KW-0732">Signal</keyword>
<feature type="signal peptide" evidence="1">
    <location>
        <begin position="1"/>
        <end position="15"/>
    </location>
</feature>
<organism evidence="2">
    <name type="scientific">Passalora fulva</name>
    <name type="common">Tomato leaf mold</name>
    <name type="synonym">Cladosporium fulvum</name>
    <dbReference type="NCBI Taxonomy" id="5499"/>
    <lineage>
        <taxon>Eukaryota</taxon>
        <taxon>Fungi</taxon>
        <taxon>Dikarya</taxon>
        <taxon>Ascomycota</taxon>
        <taxon>Pezizomycotina</taxon>
        <taxon>Dothideomycetes</taxon>
        <taxon>Dothideomycetidae</taxon>
        <taxon>Mycosphaerellales</taxon>
        <taxon>Mycosphaerellaceae</taxon>
        <taxon>Fulvia</taxon>
    </lineage>
</organism>
<dbReference type="Proteomes" id="UP000756132">
    <property type="component" value="Chromosome 6"/>
</dbReference>
<reference evidence="2" key="1">
    <citation type="submission" date="2016-10" db="EMBL/GenBank/DDBJ databases">
        <title>Novel effectors identified in the apoplast of Cladosporium fulvum-infected tomato.</title>
        <authorList>
            <person name="Mesarich C.H."/>
            <person name="de Wit P.J.G.M."/>
        </authorList>
    </citation>
    <scope>NUCLEOTIDE SEQUENCE</scope>
    <source>
        <strain evidence="2">0WU</strain>
    </source>
</reference>
<keyword evidence="4" id="KW-1185">Reference proteome</keyword>
<evidence type="ECO:0000256" key="1">
    <source>
        <dbReference type="SAM" id="SignalP"/>
    </source>
</evidence>
<reference evidence="3" key="3">
    <citation type="journal article" date="2022" name="Microb. Genom.">
        <title>A chromosome-scale genome assembly of the tomato pathogen Cladosporium fulvum reveals a compartmentalized genome architecture and the presence of a dispensable chromosome.</title>
        <authorList>
            <person name="Zaccaron A.Z."/>
            <person name="Chen L.H."/>
            <person name="Samaras A."/>
            <person name="Stergiopoulos I."/>
        </authorList>
    </citation>
    <scope>NUCLEOTIDE SEQUENCE</scope>
    <source>
        <strain evidence="3">Race5_Kim</strain>
    </source>
</reference>
<gene>
    <name evidence="2" type="primary">Ecp13</name>
    <name evidence="3" type="ORF">CLAFUR5_14668</name>
</gene>
<reference evidence="3" key="2">
    <citation type="submission" date="2021-12" db="EMBL/GenBank/DDBJ databases">
        <authorList>
            <person name="Zaccaron A."/>
            <person name="Stergiopoulos I."/>
        </authorList>
    </citation>
    <scope>NUCLEOTIDE SEQUENCE</scope>
    <source>
        <strain evidence="3">Race5_Kim</strain>
    </source>
</reference>
<name>A0A1P8YXK7_PASFU</name>
<proteinExistence type="predicted"/>
<evidence type="ECO:0000313" key="3">
    <source>
        <dbReference type="EMBL" id="UJO19200.1"/>
    </source>
</evidence>